<dbReference type="Proteomes" id="UP001244011">
    <property type="component" value="Unassembled WGS sequence"/>
</dbReference>
<dbReference type="InterPro" id="IPR056884">
    <property type="entry name" value="NPHP3-like_N"/>
</dbReference>
<feature type="short sequence motif" description="GXSXG" evidence="3">
    <location>
        <begin position="103"/>
        <end position="107"/>
    </location>
</feature>
<dbReference type="Pfam" id="PF24883">
    <property type="entry name" value="NPHP3_N"/>
    <property type="match status" value="1"/>
</dbReference>
<evidence type="ECO:0000313" key="6">
    <source>
        <dbReference type="Proteomes" id="UP001244011"/>
    </source>
</evidence>
<comment type="caution">
    <text evidence="5">The sequence shown here is derived from an EMBL/GenBank/DDBJ whole genome shotgun (WGS) entry which is preliminary data.</text>
</comment>
<dbReference type="Pfam" id="PF01734">
    <property type="entry name" value="Patatin"/>
    <property type="match status" value="1"/>
</dbReference>
<evidence type="ECO:0000259" key="4">
    <source>
        <dbReference type="PROSITE" id="PS51635"/>
    </source>
</evidence>
<feature type="short sequence motif" description="DGA/G" evidence="3">
    <location>
        <begin position="234"/>
        <end position="236"/>
    </location>
</feature>
<dbReference type="InterPro" id="IPR027417">
    <property type="entry name" value="P-loop_NTPase"/>
</dbReference>
<dbReference type="Gene3D" id="3.40.1090.10">
    <property type="entry name" value="Cytosolic phospholipase A2 catalytic domain"/>
    <property type="match status" value="1"/>
</dbReference>
<feature type="active site" description="Proton acceptor" evidence="3">
    <location>
        <position position="234"/>
    </location>
</feature>
<dbReference type="SUPFAM" id="SSF52540">
    <property type="entry name" value="P-loop containing nucleoside triphosphate hydrolases"/>
    <property type="match status" value="1"/>
</dbReference>
<keyword evidence="3" id="KW-0442">Lipid degradation</keyword>
<comment type="caution">
    <text evidence="3">Lacks conserved residue(s) required for the propagation of feature annotation.</text>
</comment>
<dbReference type="GeneID" id="85314940"/>
<reference evidence="5" key="1">
    <citation type="submission" date="2023-06" db="EMBL/GenBank/DDBJ databases">
        <title>Genome-scale phylogeny and comparative genomics of the fungal order Sordariales.</title>
        <authorList>
            <consortium name="Lawrence Berkeley National Laboratory"/>
            <person name="Hensen N."/>
            <person name="Bonometti L."/>
            <person name="Westerberg I."/>
            <person name="Brannstrom I.O."/>
            <person name="Guillou S."/>
            <person name="Cros-Aarteil S."/>
            <person name="Calhoun S."/>
            <person name="Haridas S."/>
            <person name="Kuo A."/>
            <person name="Mondo S."/>
            <person name="Pangilinan J."/>
            <person name="Riley R."/>
            <person name="Labutti K."/>
            <person name="Andreopoulos B."/>
            <person name="Lipzen A."/>
            <person name="Chen C."/>
            <person name="Yanf M."/>
            <person name="Daum C."/>
            <person name="Ng V."/>
            <person name="Clum A."/>
            <person name="Steindorff A."/>
            <person name="Ohm R."/>
            <person name="Martin F."/>
            <person name="Silar P."/>
            <person name="Natvig D."/>
            <person name="Lalanne C."/>
            <person name="Gautier V."/>
            <person name="Ament-Velasquez S.L."/>
            <person name="Kruys A."/>
            <person name="Hutchinson M.I."/>
            <person name="Powell A.J."/>
            <person name="Barry K."/>
            <person name="Miller A.N."/>
            <person name="Grigoriev I.V."/>
            <person name="Debuchy R."/>
            <person name="Gladieux P."/>
            <person name="Thoren M.H."/>
            <person name="Johannesson H."/>
        </authorList>
    </citation>
    <scope>NUCLEOTIDE SEQUENCE</scope>
    <source>
        <strain evidence="5">8032-3</strain>
    </source>
</reference>
<protein>
    <recommendedName>
        <fullName evidence="4">PNPLA domain-containing protein</fullName>
    </recommendedName>
</protein>
<dbReference type="AlphaFoldDB" id="A0AAJ0BVU3"/>
<evidence type="ECO:0000256" key="2">
    <source>
        <dbReference type="ARBA" id="ARBA00023098"/>
    </source>
</evidence>
<proteinExistence type="predicted"/>
<dbReference type="GO" id="GO:0046486">
    <property type="term" value="P:glycerolipid metabolic process"/>
    <property type="evidence" value="ECO:0007669"/>
    <property type="project" value="UniProtKB-ARBA"/>
</dbReference>
<dbReference type="InterPro" id="IPR016035">
    <property type="entry name" value="Acyl_Trfase/lysoPLipase"/>
</dbReference>
<keyword evidence="6" id="KW-1185">Reference proteome</keyword>
<sequence>MAPNTNVRAATPDPYAVFSACVAGLSLVFVVLGKTFCSQLIAVFEAFDGDIQSEPPKPKETTTLDDFMTIRRKLPCSRSTRLMASIDPVNPPKPCDYFDMICGTSTGGLIVIMLGRLEMNVDDCIREYQQLSSRVFTKGRFDHLELEEGIKDLVRRLHMSENELFQQPNGSKCKTFVCCMSKQTSDIVVFPSYSSKVWRSPLLGRLRIWEAARATSAATSFFEPLEIDGQIFADGATGANNPIHEIWAEASSLFSPPADEAWRLENHIPTESDAKSQQFQRLHSPVVKRGAVFRFNVQHGLEDVGLEEASRLGDIEAATDRYCSTQAIAQQLEDCAIKLRQRFYGALSSYNDRLAETEASGFQSHIQASGLPGENNLLPLTLHLLQFMPKKVLLSIDGIHRLKDSARKRLVSQTTWLGQHDATLQSMLCGDSAFISADDTTGAAVVTDDTEAQECLGSLSFQEINVRRSQVPPAAEGTTSWIWDHAVYRSFAARDNGTLWLQGKPGSGKSVLARSIKHRLLGASIAQASPMAGVLVGDWFYHRRRGGGFVRHESLVRSLLFHFFQQDRTLFQEFFRCAYRPMDLQEPAPWTWDLLSGILIRICQSSRRIFCVVDAVDEAESTAMLALIRSATDSETRSKVRFIILSRPNVYISREMKSLPCIVVENQNTKDIERVIDLGLSSLRQTMHHLDFDTPNPAHPPSRRLPRHATMRRPRYRSLATSAAREDRALSDIRKDLQAKARGSILWVQLVLDRLIQEAAENEGVTLEDLRKLMNRIPEELAEYYKQIEKDITTSRSPQMVRETRQALMWVCATPELGDVTLEGLWEALALLKDDFEAQALEEVWEQQIPVSSYDELWRKVQCICGSLVEIFNPGLSADESRIYRYCAASVVQLMHQSVRDFLCNSDAAGGLHFTLEEARGFVHSHLDRYLHLLVDGNSRISSDGPCEPQFVVDWLNDQKLLRLASKLGKERHAPILGAARSIRGWVLQYPIAGSQEAQMISTIRDPAGFEVQDEFDVGDRDEMLKIGRILHHACIEGLDTAVQNIFSMPFGSARSPACVRILSACVFVAASRYTSPRVTVELGLDEVARPYPYHPNNHTKRPKGHTGGPNFLLSKWKIPIAIREEDLVYQRKYSEG</sequence>
<keyword evidence="3" id="KW-0378">Hydrolase</keyword>
<dbReference type="EMBL" id="MU839017">
    <property type="protein sequence ID" value="KAK1764927.1"/>
    <property type="molecule type" value="Genomic_DNA"/>
</dbReference>
<name>A0AAJ0BVU3_9PEZI</name>
<keyword evidence="1" id="KW-0677">Repeat</keyword>
<feature type="domain" description="PNPLA" evidence="4">
    <location>
        <begin position="73"/>
        <end position="247"/>
    </location>
</feature>
<dbReference type="InterPro" id="IPR002641">
    <property type="entry name" value="PNPLA_dom"/>
</dbReference>
<evidence type="ECO:0000256" key="1">
    <source>
        <dbReference type="ARBA" id="ARBA00022737"/>
    </source>
</evidence>
<accession>A0AAJ0BVU3</accession>
<evidence type="ECO:0000256" key="3">
    <source>
        <dbReference type="PROSITE-ProRule" id="PRU01161"/>
    </source>
</evidence>
<dbReference type="Gene3D" id="3.40.50.300">
    <property type="entry name" value="P-loop containing nucleotide triphosphate hydrolases"/>
    <property type="match status" value="1"/>
</dbReference>
<dbReference type="SUPFAM" id="SSF52151">
    <property type="entry name" value="FabD/lysophospholipase-like"/>
    <property type="match status" value="1"/>
</dbReference>
<dbReference type="PANTHER" id="PTHR10039">
    <property type="entry name" value="AMELOGENIN"/>
    <property type="match status" value="1"/>
</dbReference>
<dbReference type="GO" id="GO:0016042">
    <property type="term" value="P:lipid catabolic process"/>
    <property type="evidence" value="ECO:0007669"/>
    <property type="project" value="UniProtKB-UniRule"/>
</dbReference>
<feature type="active site" description="Nucleophile" evidence="3">
    <location>
        <position position="105"/>
    </location>
</feature>
<dbReference type="GO" id="GO:0016787">
    <property type="term" value="F:hydrolase activity"/>
    <property type="evidence" value="ECO:0007669"/>
    <property type="project" value="UniProtKB-UniRule"/>
</dbReference>
<dbReference type="PROSITE" id="PS51635">
    <property type="entry name" value="PNPLA"/>
    <property type="match status" value="1"/>
</dbReference>
<dbReference type="RefSeq" id="XP_060281140.1">
    <property type="nucleotide sequence ID" value="XM_060431753.1"/>
</dbReference>
<gene>
    <name evidence="5" type="ORF">QBC33DRAFT_593669</name>
</gene>
<evidence type="ECO:0000313" key="5">
    <source>
        <dbReference type="EMBL" id="KAK1764927.1"/>
    </source>
</evidence>
<keyword evidence="2 3" id="KW-0443">Lipid metabolism</keyword>
<organism evidence="5 6">
    <name type="scientific">Phialemonium atrogriseum</name>
    <dbReference type="NCBI Taxonomy" id="1093897"/>
    <lineage>
        <taxon>Eukaryota</taxon>
        <taxon>Fungi</taxon>
        <taxon>Dikarya</taxon>
        <taxon>Ascomycota</taxon>
        <taxon>Pezizomycotina</taxon>
        <taxon>Sordariomycetes</taxon>
        <taxon>Sordariomycetidae</taxon>
        <taxon>Cephalothecales</taxon>
        <taxon>Cephalothecaceae</taxon>
        <taxon>Phialemonium</taxon>
    </lineage>
</organism>